<protein>
    <submittedName>
        <fullName evidence="10">Molybdopterin oxidoreductase</fullName>
    </submittedName>
</protein>
<feature type="transmembrane region" description="Helical" evidence="8">
    <location>
        <begin position="275"/>
        <end position="297"/>
    </location>
</feature>
<dbReference type="GO" id="GO:0046872">
    <property type="term" value="F:metal ion binding"/>
    <property type="evidence" value="ECO:0007669"/>
    <property type="project" value="UniProtKB-KW"/>
</dbReference>
<evidence type="ECO:0000313" key="10">
    <source>
        <dbReference type="EMBL" id="APW66663.1"/>
    </source>
</evidence>
<keyword evidence="3" id="KW-0479">Metal-binding</keyword>
<evidence type="ECO:0000256" key="5">
    <source>
        <dbReference type="ARBA" id="ARBA00022982"/>
    </source>
</evidence>
<sequence length="533" mass="59595">MSSNETTPLEDFINYKADTNMQCGNYSIDIPKPKEGEQYRFHFDATACVGCHCCEVACNEQNNNPADIKWRRVGETQSGIFPNVTNHFNSMSCNHCVDPECLKGCPTESYIKFDNGIVFHDDDTCIGCQYCTWNCPYEVPVFNEDRGIVTKCHMCHDKLDVGQTPACVQACPAGAIAIEVVNVKDWLEEDMAKEGIAPHLPNIEITKPTTRYTIDEKENQEKVIPADDHIIKPNHSEWPLVFMTILTQISVGGFATLVLGELISLLGFNLASPSIWMMIAVFIPAAIGLPLSALHLGRPGLALTAMKNIKTSWLSREALALGVYAGGLTLLIGIFFFEFNQVFKLIVELGVLAAGVYGIYAQSMIYRIKARPSWNKIETTKIFFYVSYIGLLLITLILVLQEQFTTAGVILPFALFLGYFQYEEFSKQKNFYKDLNEQKEENFYQLNKTKILYEKNFVKHNEYRERSLGLGALVLPLLAILLLASGNYSSTVLVLGLSIIISFSSEVVSRLLFYKTAVALGLAGNFFAGNQRT</sequence>
<dbReference type="PROSITE" id="PS00198">
    <property type="entry name" value="4FE4S_FER_1"/>
    <property type="match status" value="1"/>
</dbReference>
<keyword evidence="11" id="KW-1185">Reference proteome</keyword>
<dbReference type="InterPro" id="IPR007059">
    <property type="entry name" value="DmsC"/>
</dbReference>
<evidence type="ECO:0000256" key="3">
    <source>
        <dbReference type="ARBA" id="ARBA00022723"/>
    </source>
</evidence>
<feature type="transmembrane region" description="Helical" evidence="8">
    <location>
        <begin position="406"/>
        <end position="422"/>
    </location>
</feature>
<evidence type="ECO:0000256" key="6">
    <source>
        <dbReference type="ARBA" id="ARBA00023004"/>
    </source>
</evidence>
<evidence type="ECO:0000259" key="9">
    <source>
        <dbReference type="PROSITE" id="PS51379"/>
    </source>
</evidence>
<name>A0A1P8KQ72_9BACT</name>
<dbReference type="InterPro" id="IPR017896">
    <property type="entry name" value="4Fe4S_Fe-S-bd"/>
</dbReference>
<dbReference type="PROSITE" id="PS51379">
    <property type="entry name" value="4FE4S_FER_2"/>
    <property type="match status" value="2"/>
</dbReference>
<dbReference type="STRING" id="1850254.LPB137_12745"/>
<dbReference type="SUPFAM" id="SSF54862">
    <property type="entry name" value="4Fe-4S ferredoxins"/>
    <property type="match status" value="1"/>
</dbReference>
<dbReference type="GO" id="GO:0019645">
    <property type="term" value="P:anaerobic electron transport chain"/>
    <property type="evidence" value="ECO:0007669"/>
    <property type="project" value="InterPro"/>
</dbReference>
<dbReference type="Gene3D" id="3.30.70.20">
    <property type="match status" value="2"/>
</dbReference>
<keyword evidence="6" id="KW-0408">Iron</keyword>
<dbReference type="InterPro" id="IPR050954">
    <property type="entry name" value="ET_IronSulfur_Cluster-Binding"/>
</dbReference>
<evidence type="ECO:0000256" key="2">
    <source>
        <dbReference type="ARBA" id="ARBA00022485"/>
    </source>
</evidence>
<dbReference type="GO" id="GO:0016020">
    <property type="term" value="C:membrane"/>
    <property type="evidence" value="ECO:0007669"/>
    <property type="project" value="InterPro"/>
</dbReference>
<feature type="transmembrane region" description="Helical" evidence="8">
    <location>
        <begin position="343"/>
        <end position="361"/>
    </location>
</feature>
<keyword evidence="8" id="KW-1133">Transmembrane helix</keyword>
<feature type="domain" description="4Fe-4S ferredoxin-type" evidence="9">
    <location>
        <begin position="116"/>
        <end position="145"/>
    </location>
</feature>
<dbReference type="GO" id="GO:0051539">
    <property type="term" value="F:4 iron, 4 sulfur cluster binding"/>
    <property type="evidence" value="ECO:0007669"/>
    <property type="project" value="UniProtKB-KW"/>
</dbReference>
<dbReference type="KEGG" id="alp:LPB137_12745"/>
<dbReference type="EMBL" id="CP019070">
    <property type="protein sequence ID" value="APW66663.1"/>
    <property type="molecule type" value="Genomic_DNA"/>
</dbReference>
<keyword evidence="5" id="KW-0249">Electron transport</keyword>
<dbReference type="InterPro" id="IPR017900">
    <property type="entry name" value="4Fe4S_Fe_S_CS"/>
</dbReference>
<accession>A0A1P8KQ72</accession>
<evidence type="ECO:0000256" key="8">
    <source>
        <dbReference type="SAM" id="Phobius"/>
    </source>
</evidence>
<dbReference type="RefSeq" id="WP_076088676.1">
    <property type="nucleotide sequence ID" value="NZ_CP019070.1"/>
</dbReference>
<feature type="transmembrane region" description="Helical" evidence="8">
    <location>
        <begin position="492"/>
        <end position="513"/>
    </location>
</feature>
<proteinExistence type="predicted"/>
<keyword evidence="7" id="KW-0411">Iron-sulfur</keyword>
<feature type="domain" description="4Fe-4S ferredoxin-type" evidence="9">
    <location>
        <begin position="39"/>
        <end position="68"/>
    </location>
</feature>
<keyword evidence="8" id="KW-0472">Membrane</keyword>
<dbReference type="PANTHER" id="PTHR43177">
    <property type="entry name" value="PROTEIN NRFC"/>
    <property type="match status" value="1"/>
</dbReference>
<dbReference type="CDD" id="cd16371">
    <property type="entry name" value="DMSOR_beta_like"/>
    <property type="match status" value="1"/>
</dbReference>
<feature type="transmembrane region" description="Helical" evidence="8">
    <location>
        <begin position="318"/>
        <end position="337"/>
    </location>
</feature>
<dbReference type="Pfam" id="PF04976">
    <property type="entry name" value="DmsC"/>
    <property type="match status" value="1"/>
</dbReference>
<feature type="transmembrane region" description="Helical" evidence="8">
    <location>
        <begin position="468"/>
        <end position="486"/>
    </location>
</feature>
<keyword evidence="8" id="KW-0812">Transmembrane</keyword>
<dbReference type="OrthoDB" id="9789030at2"/>
<dbReference type="PANTHER" id="PTHR43177:SF5">
    <property type="entry name" value="ANAEROBIC DIMETHYL SULFOXIDE REDUCTASE CHAIN B-RELATED"/>
    <property type="match status" value="1"/>
</dbReference>
<dbReference type="Proteomes" id="UP000186074">
    <property type="component" value="Chromosome"/>
</dbReference>
<gene>
    <name evidence="10" type="ORF">LPB137_12745</name>
</gene>
<feature type="transmembrane region" description="Helical" evidence="8">
    <location>
        <begin position="240"/>
        <end position="263"/>
    </location>
</feature>
<organism evidence="10 11">
    <name type="scientific">Poseidonibacter parvus</name>
    <dbReference type="NCBI Taxonomy" id="1850254"/>
    <lineage>
        <taxon>Bacteria</taxon>
        <taxon>Pseudomonadati</taxon>
        <taxon>Campylobacterota</taxon>
        <taxon>Epsilonproteobacteria</taxon>
        <taxon>Campylobacterales</taxon>
        <taxon>Arcobacteraceae</taxon>
        <taxon>Poseidonibacter</taxon>
    </lineage>
</organism>
<evidence type="ECO:0000313" key="11">
    <source>
        <dbReference type="Proteomes" id="UP000186074"/>
    </source>
</evidence>
<evidence type="ECO:0000256" key="4">
    <source>
        <dbReference type="ARBA" id="ARBA00022737"/>
    </source>
</evidence>
<keyword evidence="4" id="KW-0677">Repeat</keyword>
<evidence type="ECO:0000256" key="7">
    <source>
        <dbReference type="ARBA" id="ARBA00023014"/>
    </source>
</evidence>
<keyword evidence="1" id="KW-0813">Transport</keyword>
<reference evidence="10 11" key="1">
    <citation type="submission" date="2017-01" db="EMBL/GenBank/DDBJ databases">
        <title>Genome sequencing of Arcobacter sp. LPB0137.</title>
        <authorList>
            <person name="Lee G.-W."/>
            <person name="Yi H."/>
        </authorList>
    </citation>
    <scope>NUCLEOTIDE SEQUENCE [LARGE SCALE GENOMIC DNA]</scope>
    <source>
        <strain evidence="10 11">LPB0137</strain>
    </source>
</reference>
<dbReference type="AlphaFoldDB" id="A0A1P8KQ72"/>
<evidence type="ECO:0000256" key="1">
    <source>
        <dbReference type="ARBA" id="ARBA00022448"/>
    </source>
</evidence>
<keyword evidence="2" id="KW-0004">4Fe-4S</keyword>
<dbReference type="Pfam" id="PF13247">
    <property type="entry name" value="Fer4_11"/>
    <property type="match status" value="1"/>
</dbReference>
<feature type="transmembrane region" description="Helical" evidence="8">
    <location>
        <begin position="382"/>
        <end position="400"/>
    </location>
</feature>